<dbReference type="EMBL" id="JBHSQS010000014">
    <property type="protein sequence ID" value="MFC5926079.1"/>
    <property type="molecule type" value="Genomic_DNA"/>
</dbReference>
<comment type="caution">
    <text evidence="1">The sequence shown here is derived from an EMBL/GenBank/DDBJ whole genome shotgun (WGS) entry which is preliminary data.</text>
</comment>
<evidence type="ECO:0000313" key="1">
    <source>
        <dbReference type="EMBL" id="MFC5926079.1"/>
    </source>
</evidence>
<name>A0ABW1HC59_9ACTN</name>
<gene>
    <name evidence="1" type="ORF">ACFQGL_22350</name>
</gene>
<dbReference type="Proteomes" id="UP001596226">
    <property type="component" value="Unassembled WGS sequence"/>
</dbReference>
<keyword evidence="2" id="KW-1185">Reference proteome</keyword>
<protein>
    <submittedName>
        <fullName evidence="1">Uncharacterized protein</fullName>
    </submittedName>
</protein>
<proteinExistence type="predicted"/>
<evidence type="ECO:0000313" key="2">
    <source>
        <dbReference type="Proteomes" id="UP001596226"/>
    </source>
</evidence>
<reference evidence="2" key="1">
    <citation type="journal article" date="2019" name="Int. J. Syst. Evol. Microbiol.">
        <title>The Global Catalogue of Microorganisms (GCM) 10K type strain sequencing project: providing services to taxonomists for standard genome sequencing and annotation.</title>
        <authorList>
            <consortium name="The Broad Institute Genomics Platform"/>
            <consortium name="The Broad Institute Genome Sequencing Center for Infectious Disease"/>
            <person name="Wu L."/>
            <person name="Ma J."/>
        </authorList>
    </citation>
    <scope>NUCLEOTIDE SEQUENCE [LARGE SCALE GENOMIC DNA]</scope>
    <source>
        <strain evidence="2">CGMCC 4.7144</strain>
    </source>
</reference>
<organism evidence="1 2">
    <name type="scientific">Micromonospora vulcania</name>
    <dbReference type="NCBI Taxonomy" id="1441873"/>
    <lineage>
        <taxon>Bacteria</taxon>
        <taxon>Bacillati</taxon>
        <taxon>Actinomycetota</taxon>
        <taxon>Actinomycetes</taxon>
        <taxon>Micromonosporales</taxon>
        <taxon>Micromonosporaceae</taxon>
        <taxon>Micromonospora</taxon>
    </lineage>
</organism>
<dbReference type="RefSeq" id="WP_377514243.1">
    <property type="nucleotide sequence ID" value="NZ_JBHSQS010000014.1"/>
</dbReference>
<sequence>MAIYPGGEQVDAAQNALERHAVSSADGRCLSCGIVGPCAQREAAVLVFMRTLRLPSRQPGATRPELIGARLVGSPSLFSVR</sequence>
<accession>A0ABW1HC59</accession>